<evidence type="ECO:0000313" key="1">
    <source>
        <dbReference type="EMBL" id="DAF85985.1"/>
    </source>
</evidence>
<protein>
    <submittedName>
        <fullName evidence="1">Head to tail adaptor</fullName>
    </submittedName>
</protein>
<sequence>MINAVKLGSFVAAPDTDPYLADCVDTATDLIKAYTGAATIPDSVLDRATLEVAADLYHRRSARNGVAGFDDNDVSPVPVRINRDPLVPARPILAPYMGVPIA</sequence>
<accession>A0A8S5TUU7</accession>
<name>A0A8S5TUU7_9CAUD</name>
<dbReference type="EMBL" id="BK015934">
    <property type="protein sequence ID" value="DAF85985.1"/>
    <property type="molecule type" value="Genomic_DNA"/>
</dbReference>
<proteinExistence type="predicted"/>
<organism evidence="1">
    <name type="scientific">Siphoviridae sp. ctHSY3</name>
    <dbReference type="NCBI Taxonomy" id="2825421"/>
    <lineage>
        <taxon>Viruses</taxon>
        <taxon>Duplodnaviria</taxon>
        <taxon>Heunggongvirae</taxon>
        <taxon>Uroviricota</taxon>
        <taxon>Caudoviricetes</taxon>
    </lineage>
</organism>
<reference evidence="1" key="1">
    <citation type="journal article" date="2021" name="Proc. Natl. Acad. Sci. U.S.A.">
        <title>A Catalog of Tens of Thousands of Viruses from Human Metagenomes Reveals Hidden Associations with Chronic Diseases.</title>
        <authorList>
            <person name="Tisza M.J."/>
            <person name="Buck C.B."/>
        </authorList>
    </citation>
    <scope>NUCLEOTIDE SEQUENCE</scope>
    <source>
        <strain evidence="1">CtHSY3</strain>
    </source>
</reference>